<sequence>MLAPKSANALLTVVVLIMQGRMKLPGSFSLGFLQVALKCVHEEMLSNHLLPTPTKVRGNTHKRVESFVLNKLATSSTFLICSTAFSVELSEKIQKKYRCCELEQAKCLFWLETVYQDWRME</sequence>
<dbReference type="EMBL" id="BKCJ010002376">
    <property type="protein sequence ID" value="GEU48141.1"/>
    <property type="molecule type" value="Genomic_DNA"/>
</dbReference>
<comment type="caution">
    <text evidence="1">The sequence shown here is derived from an EMBL/GenBank/DDBJ whole genome shotgun (WGS) entry which is preliminary data.</text>
</comment>
<protein>
    <submittedName>
        <fullName evidence="1">Uncharacterized protein</fullName>
    </submittedName>
</protein>
<gene>
    <name evidence="1" type="ORF">Tci_020119</name>
</gene>
<organism evidence="1">
    <name type="scientific">Tanacetum cinerariifolium</name>
    <name type="common">Dalmatian daisy</name>
    <name type="synonym">Chrysanthemum cinerariifolium</name>
    <dbReference type="NCBI Taxonomy" id="118510"/>
    <lineage>
        <taxon>Eukaryota</taxon>
        <taxon>Viridiplantae</taxon>
        <taxon>Streptophyta</taxon>
        <taxon>Embryophyta</taxon>
        <taxon>Tracheophyta</taxon>
        <taxon>Spermatophyta</taxon>
        <taxon>Magnoliopsida</taxon>
        <taxon>eudicotyledons</taxon>
        <taxon>Gunneridae</taxon>
        <taxon>Pentapetalae</taxon>
        <taxon>asterids</taxon>
        <taxon>campanulids</taxon>
        <taxon>Asterales</taxon>
        <taxon>Asteraceae</taxon>
        <taxon>Asteroideae</taxon>
        <taxon>Anthemideae</taxon>
        <taxon>Anthemidinae</taxon>
        <taxon>Tanacetum</taxon>
    </lineage>
</organism>
<accession>A0A6L2KFA5</accession>
<reference evidence="1" key="1">
    <citation type="journal article" date="2019" name="Sci. Rep.">
        <title>Draft genome of Tanacetum cinerariifolium, the natural source of mosquito coil.</title>
        <authorList>
            <person name="Yamashiro T."/>
            <person name="Shiraishi A."/>
            <person name="Satake H."/>
            <person name="Nakayama K."/>
        </authorList>
    </citation>
    <scope>NUCLEOTIDE SEQUENCE</scope>
</reference>
<evidence type="ECO:0000313" key="1">
    <source>
        <dbReference type="EMBL" id="GEU48141.1"/>
    </source>
</evidence>
<name>A0A6L2KFA5_TANCI</name>
<proteinExistence type="predicted"/>
<dbReference type="AlphaFoldDB" id="A0A6L2KFA5"/>